<dbReference type="GO" id="GO:0046914">
    <property type="term" value="F:transition metal ion binding"/>
    <property type="evidence" value="ECO:0007669"/>
    <property type="project" value="InterPro"/>
</dbReference>
<dbReference type="OrthoDB" id="9155232at2"/>
<dbReference type="RefSeq" id="WP_022443248.1">
    <property type="nucleotide sequence ID" value="NZ_BGZJ01000001.1"/>
</dbReference>
<name>A0A388SEL9_9BURK</name>
<protein>
    <recommendedName>
        <fullName evidence="2">Ferrous iron transporter FeoA-like domain-containing protein</fullName>
    </recommendedName>
</protein>
<feature type="domain" description="Ferrous iron transporter FeoA-like" evidence="2">
    <location>
        <begin position="3"/>
        <end position="73"/>
    </location>
</feature>
<comment type="caution">
    <text evidence="3">The sequence shown here is derived from an EMBL/GenBank/DDBJ whole genome shotgun (WGS) entry which is preliminary data.</text>
</comment>
<evidence type="ECO:0000313" key="4">
    <source>
        <dbReference type="Proteomes" id="UP000266091"/>
    </source>
</evidence>
<dbReference type="EMBL" id="BGZJ01000001">
    <property type="protein sequence ID" value="GBO93881.1"/>
    <property type="molecule type" value="Genomic_DNA"/>
</dbReference>
<evidence type="ECO:0000259" key="2">
    <source>
        <dbReference type="SMART" id="SM00899"/>
    </source>
</evidence>
<keyword evidence="1" id="KW-0408">Iron</keyword>
<proteinExistence type="predicted"/>
<reference evidence="3 4" key="1">
    <citation type="journal article" date="2018" name="Int. J. Syst. Evol. Microbiol.">
        <title>Mesosutterella multiformis gen. nov., sp. nov., a member of the family Sutterellaceae and Sutterella megalosphaeroides sp. nov., isolated from human faeces.</title>
        <authorList>
            <person name="Sakamoto M."/>
            <person name="Ikeyama N."/>
            <person name="Kunihiro T."/>
            <person name="Iino T."/>
            <person name="Yuki M."/>
            <person name="Ohkuma M."/>
        </authorList>
    </citation>
    <scope>NUCLEOTIDE SEQUENCE [LARGE SCALE GENOMIC DNA]</scope>
    <source>
        <strain evidence="3 4">4NBBH2</strain>
    </source>
</reference>
<sequence length="73" mass="7703">MIKPLTELGIGNPGIVTAIRGSVKEVSSLKDLGLHLGSQVKVLHGKEGDSIMVAVGDARIGINYQMAKKILVH</sequence>
<accession>A0A401LN61</accession>
<evidence type="ECO:0000256" key="1">
    <source>
        <dbReference type="ARBA" id="ARBA00023004"/>
    </source>
</evidence>
<dbReference type="AlphaFoldDB" id="A0A388SEL9"/>
<dbReference type="Pfam" id="PF04023">
    <property type="entry name" value="FeoA"/>
    <property type="match status" value="1"/>
</dbReference>
<evidence type="ECO:0000313" key="3">
    <source>
        <dbReference type="EMBL" id="GBO93881.1"/>
    </source>
</evidence>
<dbReference type="InterPro" id="IPR007167">
    <property type="entry name" value="Fe-transptr_FeoA-like"/>
</dbReference>
<dbReference type="Gene3D" id="2.30.30.90">
    <property type="match status" value="1"/>
</dbReference>
<dbReference type="SMART" id="SM00899">
    <property type="entry name" value="FeoA"/>
    <property type="match status" value="1"/>
</dbReference>
<gene>
    <name evidence="3" type="ORF">MESMUL_12350</name>
</gene>
<dbReference type="SUPFAM" id="SSF50037">
    <property type="entry name" value="C-terminal domain of transcriptional repressors"/>
    <property type="match status" value="1"/>
</dbReference>
<dbReference type="Proteomes" id="UP000266091">
    <property type="component" value="Unassembled WGS sequence"/>
</dbReference>
<organism evidence="3 4">
    <name type="scientific">Mesosutterella multiformis</name>
    <dbReference type="NCBI Taxonomy" id="2259133"/>
    <lineage>
        <taxon>Bacteria</taxon>
        <taxon>Pseudomonadati</taxon>
        <taxon>Pseudomonadota</taxon>
        <taxon>Betaproteobacteria</taxon>
        <taxon>Burkholderiales</taxon>
        <taxon>Sutterellaceae</taxon>
        <taxon>Mesosutterella</taxon>
    </lineage>
</organism>
<dbReference type="InterPro" id="IPR008988">
    <property type="entry name" value="Transcriptional_repressor_C"/>
</dbReference>
<keyword evidence="4" id="KW-1185">Reference proteome</keyword>
<dbReference type="InterPro" id="IPR038157">
    <property type="entry name" value="FeoA_core_dom"/>
</dbReference>
<accession>A0A388SEL9</accession>